<keyword evidence="1" id="KW-0812">Transmembrane</keyword>
<dbReference type="Proteomes" id="UP000297716">
    <property type="component" value="Unassembled WGS sequence"/>
</dbReference>
<dbReference type="EMBL" id="SKBN01000216">
    <property type="protein sequence ID" value="TGJ80520.1"/>
    <property type="molecule type" value="Genomic_DNA"/>
</dbReference>
<dbReference type="Gene3D" id="1.20.58.340">
    <property type="entry name" value="Magnesium transport protein CorA, transmembrane region"/>
    <property type="match status" value="1"/>
</dbReference>
<sequence>MDAESYDEFQRALCQADPRLKCAEQGAYSAASTWLPWNRATPRVVALHADLEGSFGLPKEYRNSDVLQSHFKRRTHLKTTPQRSVYILEALSPDFIAVLGSHFHVHPALFIDHERLVAFHNRATWEGSGLPFLPSAICGRDYVSLKYHEPLVLSALPTKFRNLCNLSGRHIAVTRIMGHFSEVGVARRKCTFWSRENKSGGWDCLIICDPSIHRVLTDYSGNTGYNVMTSPYNNGYIDFVPHSDQIRSRSGPPRTSFLDDIVFYIRNHSSLLDLTDPKSLRILAEKIVASHYLRLSLFLLTVVDQMQFGLSRQQDVTSFDIAAAEQQWSDMQALQRRVSEYKDDLEAIMLQLRISSEAPNLKYATDWRDSEADYQFLYLRFKELNVRVDDLNDSLATLAVLTNNRQTVRMQGLALEAADRSAREAKSVKVLTILGVVFIPLGYVATLFSMADSYRPGGGLFWVYIIVSLPLIGLVTCGYYMLELEYTDRIIKLCRAATIALKENLLDK</sequence>
<proteinExistence type="predicted"/>
<evidence type="ECO:0000313" key="2">
    <source>
        <dbReference type="EMBL" id="TGJ80520.1"/>
    </source>
</evidence>
<evidence type="ECO:0000313" key="3">
    <source>
        <dbReference type="Proteomes" id="UP000297716"/>
    </source>
</evidence>
<reference evidence="2 3" key="1">
    <citation type="submission" date="2019-03" db="EMBL/GenBank/DDBJ databases">
        <title>Draft genome sequence of Xylaria hypoxylon DSM 108379, a ubiquitous saprotrophic-parasitic fungi on hardwood.</title>
        <authorList>
            <person name="Buettner E."/>
            <person name="Leonhardt S."/>
            <person name="Gebauer A.M."/>
            <person name="Liers C."/>
            <person name="Hofrichter M."/>
            <person name="Kellner H."/>
        </authorList>
    </citation>
    <scope>NUCLEOTIDE SEQUENCE [LARGE SCALE GENOMIC DNA]</scope>
    <source>
        <strain evidence="2 3">DSM 108379</strain>
    </source>
</reference>
<feature type="transmembrane region" description="Helical" evidence="1">
    <location>
        <begin position="461"/>
        <end position="482"/>
    </location>
</feature>
<accession>A0A4Z0YNF8</accession>
<keyword evidence="1" id="KW-0472">Membrane</keyword>
<name>A0A4Z0YNF8_9PEZI</name>
<organism evidence="2 3">
    <name type="scientific">Xylaria hypoxylon</name>
    <dbReference type="NCBI Taxonomy" id="37992"/>
    <lineage>
        <taxon>Eukaryota</taxon>
        <taxon>Fungi</taxon>
        <taxon>Dikarya</taxon>
        <taxon>Ascomycota</taxon>
        <taxon>Pezizomycotina</taxon>
        <taxon>Sordariomycetes</taxon>
        <taxon>Xylariomycetidae</taxon>
        <taxon>Xylariales</taxon>
        <taxon>Xylariaceae</taxon>
        <taxon>Xylaria</taxon>
    </lineage>
</organism>
<evidence type="ECO:0000256" key="1">
    <source>
        <dbReference type="SAM" id="Phobius"/>
    </source>
</evidence>
<gene>
    <name evidence="2" type="ORF">E0Z10_g8240</name>
</gene>
<feature type="transmembrane region" description="Helical" evidence="1">
    <location>
        <begin position="430"/>
        <end position="449"/>
    </location>
</feature>
<keyword evidence="3" id="KW-1185">Reference proteome</keyword>
<dbReference type="OrthoDB" id="4705484at2759"/>
<dbReference type="AlphaFoldDB" id="A0A4Z0YNF8"/>
<dbReference type="STRING" id="37992.A0A4Z0YNF8"/>
<protein>
    <submittedName>
        <fullName evidence="2">Uncharacterized protein</fullName>
    </submittedName>
</protein>
<keyword evidence="1" id="KW-1133">Transmembrane helix</keyword>
<comment type="caution">
    <text evidence="2">The sequence shown here is derived from an EMBL/GenBank/DDBJ whole genome shotgun (WGS) entry which is preliminary data.</text>
</comment>